<name>A0ACB8RU68_9AGAM</name>
<keyword evidence="2" id="KW-1185">Reference proteome</keyword>
<organism evidence="1 2">
    <name type="scientific">Auriscalpium vulgare</name>
    <dbReference type="NCBI Taxonomy" id="40419"/>
    <lineage>
        <taxon>Eukaryota</taxon>
        <taxon>Fungi</taxon>
        <taxon>Dikarya</taxon>
        <taxon>Basidiomycota</taxon>
        <taxon>Agaricomycotina</taxon>
        <taxon>Agaricomycetes</taxon>
        <taxon>Russulales</taxon>
        <taxon>Auriscalpiaceae</taxon>
        <taxon>Auriscalpium</taxon>
    </lineage>
</organism>
<comment type="caution">
    <text evidence="1">The sequence shown here is derived from an EMBL/GenBank/DDBJ whole genome shotgun (WGS) entry which is preliminary data.</text>
</comment>
<sequence length="94" mass="10210">MDLNGVPIPESIIKANAAASGASTAYRDIGYLRLQVILPWPAWLFASISAVILFQASRKRSRSAFQGETTPSVTSEEGDSTFSDKYVEEKVVPC</sequence>
<reference evidence="1" key="2">
    <citation type="journal article" date="2022" name="New Phytol.">
        <title>Evolutionary transition to the ectomycorrhizal habit in the genomes of a hyperdiverse lineage of mushroom-forming fungi.</title>
        <authorList>
            <person name="Looney B."/>
            <person name="Miyauchi S."/>
            <person name="Morin E."/>
            <person name="Drula E."/>
            <person name="Courty P.E."/>
            <person name="Kohler A."/>
            <person name="Kuo A."/>
            <person name="LaButti K."/>
            <person name="Pangilinan J."/>
            <person name="Lipzen A."/>
            <person name="Riley R."/>
            <person name="Andreopoulos W."/>
            <person name="He G."/>
            <person name="Johnson J."/>
            <person name="Nolan M."/>
            <person name="Tritt A."/>
            <person name="Barry K.W."/>
            <person name="Grigoriev I.V."/>
            <person name="Nagy L.G."/>
            <person name="Hibbett D."/>
            <person name="Henrissat B."/>
            <person name="Matheny P.B."/>
            <person name="Labbe J."/>
            <person name="Martin F.M."/>
        </authorList>
    </citation>
    <scope>NUCLEOTIDE SEQUENCE</scope>
    <source>
        <strain evidence="1">FP105234-sp</strain>
    </source>
</reference>
<evidence type="ECO:0000313" key="1">
    <source>
        <dbReference type="EMBL" id="KAI0047462.1"/>
    </source>
</evidence>
<reference evidence="1" key="1">
    <citation type="submission" date="2021-02" db="EMBL/GenBank/DDBJ databases">
        <authorList>
            <consortium name="DOE Joint Genome Institute"/>
            <person name="Ahrendt S."/>
            <person name="Looney B.P."/>
            <person name="Miyauchi S."/>
            <person name="Morin E."/>
            <person name="Drula E."/>
            <person name="Courty P.E."/>
            <person name="Chicoki N."/>
            <person name="Fauchery L."/>
            <person name="Kohler A."/>
            <person name="Kuo A."/>
            <person name="Labutti K."/>
            <person name="Pangilinan J."/>
            <person name="Lipzen A."/>
            <person name="Riley R."/>
            <person name="Andreopoulos W."/>
            <person name="He G."/>
            <person name="Johnson J."/>
            <person name="Barry K.W."/>
            <person name="Grigoriev I.V."/>
            <person name="Nagy L."/>
            <person name="Hibbett D."/>
            <person name="Henrissat B."/>
            <person name="Matheny P.B."/>
            <person name="Labbe J."/>
            <person name="Martin F."/>
        </authorList>
    </citation>
    <scope>NUCLEOTIDE SEQUENCE</scope>
    <source>
        <strain evidence="1">FP105234-sp</strain>
    </source>
</reference>
<protein>
    <submittedName>
        <fullName evidence="1">Uncharacterized protein</fullName>
    </submittedName>
</protein>
<dbReference type="EMBL" id="MU275904">
    <property type="protein sequence ID" value="KAI0047462.1"/>
    <property type="molecule type" value="Genomic_DNA"/>
</dbReference>
<proteinExistence type="predicted"/>
<dbReference type="Proteomes" id="UP000814033">
    <property type="component" value="Unassembled WGS sequence"/>
</dbReference>
<gene>
    <name evidence="1" type="ORF">FA95DRAFT_1222466</name>
</gene>
<accession>A0ACB8RU68</accession>
<evidence type="ECO:0000313" key="2">
    <source>
        <dbReference type="Proteomes" id="UP000814033"/>
    </source>
</evidence>